<sequence>MGACWDGHLHRIEPGPESRHCAALGIVVSQADPEYSVKRWNGMYPHRQQGSLTNHLDTHEVLTGRDTGWHGEGGPSVVLKQGINAPLPAVQALLVDLEPLQAACACGRSIVYLGPEIANGRLEVGVASKILVLHIEDGVVGGSGAHPGRQTLVLPVNGDALEDSVRIGGSSQNCRKKGSEPHSHLRTITCQALLEPLLLLWFTSTLYISAIFSRSDMRENILLFSLSDGSSCCKRYIQTCFETSQISSPKPGHFCLTISLRHETIKQERQMLREHNMKTNQARTLIYLDETGHLFLFAGAGLGGVLILSLRGGCQRFTAVDE</sequence>
<dbReference type="HOGENOM" id="CLU_863496_0_0_1"/>
<dbReference type="VEuPathDB" id="FungiDB:MPH_12276"/>
<dbReference type="InParanoid" id="K2RKJ2"/>
<gene>
    <name evidence="1" type="ORF">MPH_12276</name>
</gene>
<evidence type="ECO:0000313" key="2">
    <source>
        <dbReference type="Proteomes" id="UP000007129"/>
    </source>
</evidence>
<protein>
    <submittedName>
        <fullName evidence="1">Uncharacterized protein</fullName>
    </submittedName>
</protein>
<name>K2RKJ2_MACPH</name>
<proteinExistence type="predicted"/>
<reference evidence="1 2" key="1">
    <citation type="journal article" date="2012" name="BMC Genomics">
        <title>Tools to kill: Genome of one of the most destructive plant pathogenic fungi Macrophomina phaseolina.</title>
        <authorList>
            <person name="Islam M.S."/>
            <person name="Haque M.S."/>
            <person name="Islam M.M."/>
            <person name="Emdad E.M."/>
            <person name="Halim A."/>
            <person name="Hossen Q.M.M."/>
            <person name="Hossain M.Z."/>
            <person name="Ahmed B."/>
            <person name="Rahim S."/>
            <person name="Rahman M.S."/>
            <person name="Alam M.M."/>
            <person name="Hou S."/>
            <person name="Wan X."/>
            <person name="Saito J.A."/>
            <person name="Alam M."/>
        </authorList>
    </citation>
    <scope>NUCLEOTIDE SEQUENCE [LARGE SCALE GENOMIC DNA]</scope>
    <source>
        <strain evidence="1 2">MS6</strain>
    </source>
</reference>
<accession>K2RKJ2</accession>
<dbReference type="AlphaFoldDB" id="K2RKJ2"/>
<dbReference type="Proteomes" id="UP000007129">
    <property type="component" value="Unassembled WGS sequence"/>
</dbReference>
<organism evidence="1 2">
    <name type="scientific">Macrophomina phaseolina (strain MS6)</name>
    <name type="common">Charcoal rot fungus</name>
    <dbReference type="NCBI Taxonomy" id="1126212"/>
    <lineage>
        <taxon>Eukaryota</taxon>
        <taxon>Fungi</taxon>
        <taxon>Dikarya</taxon>
        <taxon>Ascomycota</taxon>
        <taxon>Pezizomycotina</taxon>
        <taxon>Dothideomycetes</taxon>
        <taxon>Dothideomycetes incertae sedis</taxon>
        <taxon>Botryosphaeriales</taxon>
        <taxon>Botryosphaeriaceae</taxon>
        <taxon>Macrophomina</taxon>
    </lineage>
</organism>
<dbReference type="EMBL" id="AHHD01000513">
    <property type="protein sequence ID" value="EKG10644.1"/>
    <property type="molecule type" value="Genomic_DNA"/>
</dbReference>
<comment type="caution">
    <text evidence="1">The sequence shown here is derived from an EMBL/GenBank/DDBJ whole genome shotgun (WGS) entry which is preliminary data.</text>
</comment>
<evidence type="ECO:0000313" key="1">
    <source>
        <dbReference type="EMBL" id="EKG10644.1"/>
    </source>
</evidence>